<dbReference type="Gene3D" id="3.20.20.140">
    <property type="entry name" value="Metal-dependent hydrolases"/>
    <property type="match status" value="1"/>
</dbReference>
<comment type="caution">
    <text evidence="5">The sequence shown here is derived from an EMBL/GenBank/DDBJ whole genome shotgun (WGS) entry which is preliminary data.</text>
</comment>
<evidence type="ECO:0000313" key="5">
    <source>
        <dbReference type="EMBL" id="KAK7194618.1"/>
    </source>
</evidence>
<feature type="region of interest" description="Disordered" evidence="4">
    <location>
        <begin position="1"/>
        <end position="21"/>
    </location>
</feature>
<proteinExistence type="inferred from homology"/>
<evidence type="ECO:0000256" key="3">
    <source>
        <dbReference type="ARBA" id="ARBA00023080"/>
    </source>
</evidence>
<reference evidence="5 6" key="1">
    <citation type="journal article" date="2021" name="MBio">
        <title>A New Model Trypanosomatid, Novymonas esmeraldas: Genomic Perception of Its 'Candidatus Pandoraea novymonadis' Endosymbiont.</title>
        <authorList>
            <person name="Zakharova A."/>
            <person name="Saura A."/>
            <person name="Butenko A."/>
            <person name="Podesvova L."/>
            <person name="Warmusova S."/>
            <person name="Kostygov A.Y."/>
            <person name="Nenarokova A."/>
            <person name="Lukes J."/>
            <person name="Opperdoes F.R."/>
            <person name="Yurchenko V."/>
        </authorList>
    </citation>
    <scope>NUCLEOTIDE SEQUENCE [LARGE SCALE GENOMIC DNA]</scope>
    <source>
        <strain evidence="5 6">E262AT.01</strain>
    </source>
</reference>
<dbReference type="AlphaFoldDB" id="A0AAW0EKJ9"/>
<accession>A0AAW0EKJ9</accession>
<name>A0AAW0EKJ9_9TRYP</name>
<dbReference type="GO" id="GO:0006154">
    <property type="term" value="P:adenosine catabolic process"/>
    <property type="evidence" value="ECO:0007669"/>
    <property type="project" value="TreeGrafter"/>
</dbReference>
<dbReference type="SUPFAM" id="SSF51556">
    <property type="entry name" value="Metallo-dependent hydrolases"/>
    <property type="match status" value="1"/>
</dbReference>
<dbReference type="InterPro" id="IPR032466">
    <property type="entry name" value="Metal_Hydrolase"/>
</dbReference>
<evidence type="ECO:0008006" key="7">
    <source>
        <dbReference type="Google" id="ProtNLM"/>
    </source>
</evidence>
<protein>
    <recommendedName>
        <fullName evidence="7">Adenosine deaminase</fullName>
    </recommendedName>
</protein>
<dbReference type="GO" id="GO:0009117">
    <property type="term" value="P:nucleotide metabolic process"/>
    <property type="evidence" value="ECO:0007669"/>
    <property type="project" value="UniProtKB-KW"/>
</dbReference>
<dbReference type="GO" id="GO:0004000">
    <property type="term" value="F:adenosine deaminase activity"/>
    <property type="evidence" value="ECO:0007669"/>
    <property type="project" value="TreeGrafter"/>
</dbReference>
<gene>
    <name evidence="5" type="ORF">NESM_000380400</name>
</gene>
<comment type="similarity">
    <text evidence="1">Belongs to the metallo-dependent hydrolases superfamily. Adenosine and AMP deaminases family.</text>
</comment>
<keyword evidence="2" id="KW-0862">Zinc</keyword>
<dbReference type="Proteomes" id="UP001430356">
    <property type="component" value="Unassembled WGS sequence"/>
</dbReference>
<dbReference type="PANTHER" id="PTHR11409:SF42">
    <property type="entry name" value="ADENOSINE DEAMINASE-LIKE PROTEIN"/>
    <property type="match status" value="1"/>
</dbReference>
<evidence type="ECO:0000313" key="6">
    <source>
        <dbReference type="Proteomes" id="UP001430356"/>
    </source>
</evidence>
<keyword evidence="3" id="KW-0546">Nucleotide metabolism</keyword>
<dbReference type="EMBL" id="JAECZO010000039">
    <property type="protein sequence ID" value="KAK7194618.1"/>
    <property type="molecule type" value="Genomic_DNA"/>
</dbReference>
<dbReference type="GO" id="GO:0046103">
    <property type="term" value="P:inosine biosynthetic process"/>
    <property type="evidence" value="ECO:0007669"/>
    <property type="project" value="TreeGrafter"/>
</dbReference>
<evidence type="ECO:0000256" key="1">
    <source>
        <dbReference type="ARBA" id="ARBA00006676"/>
    </source>
</evidence>
<dbReference type="PANTHER" id="PTHR11409">
    <property type="entry name" value="ADENOSINE DEAMINASE"/>
    <property type="match status" value="1"/>
</dbReference>
<evidence type="ECO:0000256" key="4">
    <source>
        <dbReference type="SAM" id="MobiDB-lite"/>
    </source>
</evidence>
<dbReference type="InterPro" id="IPR006330">
    <property type="entry name" value="Ado/ade_deaminase"/>
</dbReference>
<evidence type="ECO:0000256" key="2">
    <source>
        <dbReference type="ARBA" id="ARBA00022833"/>
    </source>
</evidence>
<keyword evidence="6" id="KW-1185">Reference proteome</keyword>
<feature type="region of interest" description="Disordered" evidence="4">
    <location>
        <begin position="508"/>
        <end position="532"/>
    </location>
</feature>
<organism evidence="5 6">
    <name type="scientific">Novymonas esmeraldas</name>
    <dbReference type="NCBI Taxonomy" id="1808958"/>
    <lineage>
        <taxon>Eukaryota</taxon>
        <taxon>Discoba</taxon>
        <taxon>Euglenozoa</taxon>
        <taxon>Kinetoplastea</taxon>
        <taxon>Metakinetoplastina</taxon>
        <taxon>Trypanosomatida</taxon>
        <taxon>Trypanosomatidae</taxon>
        <taxon>Novymonas</taxon>
    </lineage>
</organism>
<sequence length="705" mass="76146">MDELYRSSVAPTLMGGPDRRSLDPTAAAAEAPLLPDVLHRVPKLDFHCHLNGSVSAPLLAHLERLLHHHDGSSGATWQDAEDAGRLLFFNSQEKRVQNVLQMKDGGAAATPQALMHHCFGVFDAIYAVLTNLAFTRLAVQDVLFTAAEENMFLMEIRTSMRDGLRATFPRPHDHATTADEAEVTKRMYVDTVVQTVEHLLSGGLVDFASGELLSAAASARVLDDDDDAERDTAEGRWWRTYDRVYGNLLHPGHAASTAEARRCDFTHRIMATMTQRMHVRLILSVNRGASVAAAEQAAQLITHTQRRQVKEFHAWCSEHVRDHDDVARVRLLDRLRRTCWVTGADFSGNCYKGTYAELEPALAAARSGGGGGGGGEGEAAEEVIAVTAGVTMHAGEKQDPHELHAMVQFAPERWGHLVFTDTANLSAILAAQQGIELCLTSNLLTGGHADVADHHLGDLLTLWSSMPESRTSSAVAAADAEAKGCSPCYAATEAARLAHRLTQAAWRSSRSSSSSGSGGVTATPAAPRRVQTDAAETSAAGVFVLPNISFHTDDRGVFGTSLSNELHLATQHRAIAELCARLTPHTAGTGAGAATAAAPSTADLVYLLWQLERLSLTQVFELPVPVQLLAAALADPTELIAAGGREARDALEGAQPHDWRQWTSFVRLCNSSAASPATATLPERLSRWEWAWLTQSFDHFLHDRG</sequence>